<dbReference type="Proteomes" id="UP000622552">
    <property type="component" value="Unassembled WGS sequence"/>
</dbReference>
<name>A0A8J7GD43_9ACTN</name>
<reference evidence="2" key="1">
    <citation type="submission" date="2020-11" db="EMBL/GenBank/DDBJ databases">
        <title>Sequencing the genomes of 1000 actinobacteria strains.</title>
        <authorList>
            <person name="Klenk H.-P."/>
        </authorList>
    </citation>
    <scope>NUCLEOTIDE SEQUENCE</scope>
    <source>
        <strain evidence="2">DSM 45356</strain>
    </source>
</reference>
<accession>A0A8J7GD43</accession>
<gene>
    <name evidence="2" type="ORF">IW245_004542</name>
</gene>
<evidence type="ECO:0000313" key="3">
    <source>
        <dbReference type="Proteomes" id="UP000622552"/>
    </source>
</evidence>
<dbReference type="InterPro" id="IPR011663">
    <property type="entry name" value="UTRA"/>
</dbReference>
<evidence type="ECO:0000259" key="1">
    <source>
        <dbReference type="SMART" id="SM00866"/>
    </source>
</evidence>
<dbReference type="PANTHER" id="PTHR44846:SF17">
    <property type="entry name" value="GNTR-FAMILY TRANSCRIPTIONAL REGULATOR"/>
    <property type="match status" value="1"/>
</dbReference>
<comment type="caution">
    <text evidence="2">The sequence shown here is derived from an EMBL/GenBank/DDBJ whole genome shotgun (WGS) entry which is preliminary data.</text>
</comment>
<feature type="domain" description="UbiC transcription regulator-associated" evidence="1">
    <location>
        <begin position="30"/>
        <end position="172"/>
    </location>
</feature>
<dbReference type="Pfam" id="PF07702">
    <property type="entry name" value="UTRA"/>
    <property type="match status" value="1"/>
</dbReference>
<dbReference type="InterPro" id="IPR050679">
    <property type="entry name" value="Bact_HTH_transcr_reg"/>
</dbReference>
<dbReference type="SMART" id="SM00866">
    <property type="entry name" value="UTRA"/>
    <property type="match status" value="1"/>
</dbReference>
<protein>
    <submittedName>
        <fullName evidence="2">DNA-binding GntR family transcriptional regulator</fullName>
    </submittedName>
</protein>
<dbReference type="PANTHER" id="PTHR44846">
    <property type="entry name" value="MANNOSYL-D-GLYCERATE TRANSPORT/METABOLISM SYSTEM REPRESSOR MNGR-RELATED"/>
    <property type="match status" value="1"/>
</dbReference>
<proteinExistence type="predicted"/>
<dbReference type="SUPFAM" id="SSF64288">
    <property type="entry name" value="Chorismate lyase-like"/>
    <property type="match status" value="1"/>
</dbReference>
<keyword evidence="2" id="KW-0238">DNA-binding</keyword>
<dbReference type="AlphaFoldDB" id="A0A8J7GD43"/>
<dbReference type="GO" id="GO:0003677">
    <property type="term" value="F:DNA binding"/>
    <property type="evidence" value="ECO:0007669"/>
    <property type="project" value="UniProtKB-KW"/>
</dbReference>
<organism evidence="2 3">
    <name type="scientific">Longispora fulva</name>
    <dbReference type="NCBI Taxonomy" id="619741"/>
    <lineage>
        <taxon>Bacteria</taxon>
        <taxon>Bacillati</taxon>
        <taxon>Actinomycetota</taxon>
        <taxon>Actinomycetes</taxon>
        <taxon>Micromonosporales</taxon>
        <taxon>Micromonosporaceae</taxon>
        <taxon>Longispora</taxon>
    </lineage>
</organism>
<sequence>MSTTELPIRRFARNRAAADGDQRGFYADLAQKGIQWQVTTTIDPAKSAPTDVAELLGVPEGTPVLARIRHMATTDTPIQLATSWFAPDTVTQFPILAEQETGPGGMYSRFEDAGITLHHEDVVSARAATQAEIEALRLEAPVVMTILRNASDADSGRVLEVGTLVLAAGRQELIY</sequence>
<dbReference type="Gene3D" id="3.40.1410.10">
    <property type="entry name" value="Chorismate lyase-like"/>
    <property type="match status" value="1"/>
</dbReference>
<dbReference type="GO" id="GO:0045892">
    <property type="term" value="P:negative regulation of DNA-templated transcription"/>
    <property type="evidence" value="ECO:0007669"/>
    <property type="project" value="TreeGrafter"/>
</dbReference>
<dbReference type="RefSeq" id="WP_197005121.1">
    <property type="nucleotide sequence ID" value="NZ_BONS01000017.1"/>
</dbReference>
<evidence type="ECO:0000313" key="2">
    <source>
        <dbReference type="EMBL" id="MBG6138348.1"/>
    </source>
</evidence>
<keyword evidence="3" id="KW-1185">Reference proteome</keyword>
<dbReference type="EMBL" id="JADOUF010000001">
    <property type="protein sequence ID" value="MBG6138348.1"/>
    <property type="molecule type" value="Genomic_DNA"/>
</dbReference>
<dbReference type="InterPro" id="IPR028978">
    <property type="entry name" value="Chorismate_lyase_/UTRA_dom_sf"/>
</dbReference>